<comment type="caution">
    <text evidence="4">The sequence shown here is derived from an EMBL/GenBank/DDBJ whole genome shotgun (WGS) entry which is preliminary data.</text>
</comment>
<dbReference type="InterPro" id="IPR019490">
    <property type="entry name" value="Glu6P/Mann6P_isomerase_C"/>
</dbReference>
<accession>A0A0S7XQZ2</accession>
<evidence type="ECO:0000256" key="2">
    <source>
        <dbReference type="ARBA" id="ARBA00023235"/>
    </source>
</evidence>
<sequence length="360" mass="38806">MSESSSYALIDLDDLAACARVDPGGMMRLVVDFPRQCREGWTIGRQTSLELRAPRSVVITGMGGSAVGGALLAGLLEDRTSVGLAINRDYTLPEFVGKDTLVVAASYSGETEETLSAFRLAAERGAQVVCVTSGGALAQSAAQLDAQVIAIPGGQPPRASLAYLFFSLLAVAERAGLVPNQDRDFASAVQTLEALRERLRPDVPSANNPAKQLASRLAGRLPFFYGTTPWLAVAAYRWRTQCHENAKVLAASNALPEMDHNEICGWADQEGPASRATPVFLRSHLESERMRERVQATIDIVSAHTHAEQIWGEGESPLAQALSVVYFGDFATVYLAFLLGRDPMEIKAIDSLKRMLSGKK</sequence>
<reference evidence="4 5" key="1">
    <citation type="journal article" date="2015" name="Microbiome">
        <title>Genomic resolution of linkages in carbon, nitrogen, and sulfur cycling among widespread estuary sediment bacteria.</title>
        <authorList>
            <person name="Baker B.J."/>
            <person name="Lazar C.S."/>
            <person name="Teske A.P."/>
            <person name="Dick G.J."/>
        </authorList>
    </citation>
    <scope>NUCLEOTIDE SEQUENCE [LARGE SCALE GENOMIC DNA]</scope>
    <source>
        <strain evidence="4">DG_56</strain>
    </source>
</reference>
<organism evidence="4 5">
    <name type="scientific">candidate division KD3-62 bacterium DG_56</name>
    <dbReference type="NCBI Taxonomy" id="1704032"/>
    <lineage>
        <taxon>Bacteria</taxon>
        <taxon>candidate division KD3-62</taxon>
    </lineage>
</organism>
<dbReference type="CDD" id="cd05017">
    <property type="entry name" value="SIS_PGI_PMI_1"/>
    <property type="match status" value="1"/>
</dbReference>
<evidence type="ECO:0000313" key="5">
    <source>
        <dbReference type="Proteomes" id="UP000052020"/>
    </source>
</evidence>
<dbReference type="GO" id="GO:0004476">
    <property type="term" value="F:mannose-6-phosphate isomerase activity"/>
    <property type="evidence" value="ECO:0007669"/>
    <property type="project" value="InterPro"/>
</dbReference>
<dbReference type="NCBIfam" id="TIGR02128">
    <property type="entry name" value="G6PI_arch"/>
    <property type="match status" value="1"/>
</dbReference>
<dbReference type="Pfam" id="PF01380">
    <property type="entry name" value="SIS"/>
    <property type="match status" value="1"/>
</dbReference>
<dbReference type="GO" id="GO:0005975">
    <property type="term" value="P:carbohydrate metabolic process"/>
    <property type="evidence" value="ECO:0007669"/>
    <property type="project" value="InterPro"/>
</dbReference>
<dbReference type="InterPro" id="IPR046348">
    <property type="entry name" value="SIS_dom_sf"/>
</dbReference>
<dbReference type="EMBL" id="LIZY01000004">
    <property type="protein sequence ID" value="KPJ64842.1"/>
    <property type="molecule type" value="Genomic_DNA"/>
</dbReference>
<dbReference type="Gene3D" id="3.40.50.10490">
    <property type="entry name" value="Glucose-6-phosphate isomerase like protein, domain 1"/>
    <property type="match status" value="2"/>
</dbReference>
<dbReference type="NCBIfam" id="NF006426">
    <property type="entry name" value="PRK08674.1-6"/>
    <property type="match status" value="1"/>
</dbReference>
<evidence type="ECO:0000313" key="4">
    <source>
        <dbReference type="EMBL" id="KPJ64842.1"/>
    </source>
</evidence>
<gene>
    <name evidence="4" type="ORF">AMK68_00310</name>
</gene>
<dbReference type="GO" id="GO:0097367">
    <property type="term" value="F:carbohydrate derivative binding"/>
    <property type="evidence" value="ECO:0007669"/>
    <property type="project" value="InterPro"/>
</dbReference>
<dbReference type="Pfam" id="PF10432">
    <property type="entry name" value="bact-PGI_C"/>
    <property type="match status" value="1"/>
</dbReference>
<dbReference type="InterPro" id="IPR035484">
    <property type="entry name" value="SIS_PGI/PMI_1"/>
</dbReference>
<name>A0A0S7XQZ2_9BACT</name>
<dbReference type="Proteomes" id="UP000052020">
    <property type="component" value="Unassembled WGS sequence"/>
</dbReference>
<dbReference type="SUPFAM" id="SSF53697">
    <property type="entry name" value="SIS domain"/>
    <property type="match status" value="1"/>
</dbReference>
<dbReference type="GO" id="GO:1901135">
    <property type="term" value="P:carbohydrate derivative metabolic process"/>
    <property type="evidence" value="ECO:0007669"/>
    <property type="project" value="InterPro"/>
</dbReference>
<evidence type="ECO:0000259" key="3">
    <source>
        <dbReference type="PROSITE" id="PS51464"/>
    </source>
</evidence>
<proteinExistence type="inferred from homology"/>
<dbReference type="AlphaFoldDB" id="A0A0S7XQZ2"/>
<dbReference type="CDD" id="cd05637">
    <property type="entry name" value="SIS_PGI_PMI_2"/>
    <property type="match status" value="1"/>
</dbReference>
<dbReference type="GO" id="GO:0004347">
    <property type="term" value="F:glucose-6-phosphate isomerase activity"/>
    <property type="evidence" value="ECO:0007669"/>
    <property type="project" value="InterPro"/>
</dbReference>
<evidence type="ECO:0000256" key="1">
    <source>
        <dbReference type="ARBA" id="ARBA00010523"/>
    </source>
</evidence>
<dbReference type="PROSITE" id="PS51464">
    <property type="entry name" value="SIS"/>
    <property type="match status" value="1"/>
</dbReference>
<protein>
    <recommendedName>
        <fullName evidence="3">SIS domain-containing protein</fullName>
    </recommendedName>
</protein>
<dbReference type="InterPro" id="IPR001347">
    <property type="entry name" value="SIS_dom"/>
</dbReference>
<keyword evidence="2" id="KW-0413">Isomerase</keyword>
<comment type="similarity">
    <text evidence="1">Belongs to the PGI/PMI family.</text>
</comment>
<feature type="domain" description="SIS" evidence="3">
    <location>
        <begin position="47"/>
        <end position="182"/>
    </location>
</feature>